<sequence>MFEQSLSEAKMELRRKDQSLRQLNRHLTQLEQDKRRLEESIRDAESALRMAAKEKELIATHMKSVESTLQKLVCWQFQQQNGTSIDVGGDTFFQFDHISTDLQGVEFEGGLIGLQPEEESRDGEVIFY</sequence>
<reference evidence="1" key="1">
    <citation type="submission" date="2021-08" db="EMBL/GenBank/DDBJ databases">
        <title>The first chromosome-level gecko genome reveals the dynamic sex chromosomes of Neotropical dwarf geckos (Sphaerodactylidae: Sphaerodactylus).</title>
        <authorList>
            <person name="Pinto B.J."/>
            <person name="Keating S.E."/>
            <person name="Gamble T."/>
        </authorList>
    </citation>
    <scope>NUCLEOTIDE SEQUENCE</scope>
    <source>
        <strain evidence="1">TG3544</strain>
    </source>
</reference>
<proteinExistence type="predicted"/>
<evidence type="ECO:0000313" key="1">
    <source>
        <dbReference type="EMBL" id="KAH7995273.1"/>
    </source>
</evidence>
<name>A0ACB8ERX3_9SAUR</name>
<dbReference type="EMBL" id="CM037620">
    <property type="protein sequence ID" value="KAH7995273.1"/>
    <property type="molecule type" value="Genomic_DNA"/>
</dbReference>
<gene>
    <name evidence="1" type="ORF">K3G42_023783</name>
</gene>
<accession>A0ACB8ERX3</accession>
<organism evidence="1 2">
    <name type="scientific">Sphaerodactylus townsendi</name>
    <dbReference type="NCBI Taxonomy" id="933632"/>
    <lineage>
        <taxon>Eukaryota</taxon>
        <taxon>Metazoa</taxon>
        <taxon>Chordata</taxon>
        <taxon>Craniata</taxon>
        <taxon>Vertebrata</taxon>
        <taxon>Euteleostomi</taxon>
        <taxon>Lepidosauria</taxon>
        <taxon>Squamata</taxon>
        <taxon>Bifurcata</taxon>
        <taxon>Gekkota</taxon>
        <taxon>Sphaerodactylidae</taxon>
        <taxon>Sphaerodactylus</taxon>
    </lineage>
</organism>
<protein>
    <submittedName>
        <fullName evidence="1">Uncharacterized protein</fullName>
    </submittedName>
</protein>
<keyword evidence="2" id="KW-1185">Reference proteome</keyword>
<dbReference type="Proteomes" id="UP000827872">
    <property type="component" value="Linkage Group LG07"/>
</dbReference>
<evidence type="ECO:0000313" key="2">
    <source>
        <dbReference type="Proteomes" id="UP000827872"/>
    </source>
</evidence>
<comment type="caution">
    <text evidence="1">The sequence shown here is derived from an EMBL/GenBank/DDBJ whole genome shotgun (WGS) entry which is preliminary data.</text>
</comment>